<keyword evidence="6" id="KW-0029">Amino-acid transport</keyword>
<evidence type="ECO:0000256" key="9">
    <source>
        <dbReference type="NCBIfam" id="TIGR03810"/>
    </source>
</evidence>
<gene>
    <name evidence="11" type="ordered locus">Taci_1458</name>
</gene>
<dbReference type="InterPro" id="IPR050367">
    <property type="entry name" value="APC_superfamily"/>
</dbReference>
<evidence type="ECO:0000256" key="10">
    <source>
        <dbReference type="SAM" id="Phobius"/>
    </source>
</evidence>
<keyword evidence="4" id="KW-1003">Cell membrane</keyword>
<dbReference type="NCBIfam" id="TIGR00905">
    <property type="entry name" value="2A0302"/>
    <property type="match status" value="1"/>
</dbReference>
<evidence type="ECO:0000256" key="3">
    <source>
        <dbReference type="ARBA" id="ARBA00022448"/>
    </source>
</evidence>
<keyword evidence="3" id="KW-0813">Transport</keyword>
<dbReference type="GO" id="GO:0043858">
    <property type="term" value="F:arginine:ornithine antiporter activity"/>
    <property type="evidence" value="ECO:0007669"/>
    <property type="project" value="UniProtKB-UniRule"/>
</dbReference>
<evidence type="ECO:0000256" key="4">
    <source>
        <dbReference type="ARBA" id="ARBA00022475"/>
    </source>
</evidence>
<evidence type="ECO:0000256" key="5">
    <source>
        <dbReference type="ARBA" id="ARBA00022692"/>
    </source>
</evidence>
<evidence type="ECO:0000256" key="6">
    <source>
        <dbReference type="ARBA" id="ARBA00022970"/>
    </source>
</evidence>
<dbReference type="InterPro" id="IPR002293">
    <property type="entry name" value="AA/rel_permease1"/>
</dbReference>
<feature type="transmembrane region" description="Helical" evidence="10">
    <location>
        <begin position="230"/>
        <end position="253"/>
    </location>
</feature>
<dbReference type="GO" id="GO:0005886">
    <property type="term" value="C:plasma membrane"/>
    <property type="evidence" value="ECO:0007669"/>
    <property type="project" value="UniProtKB-SubCell"/>
</dbReference>
<proteinExistence type="inferred from homology"/>
<protein>
    <recommendedName>
        <fullName evidence="9">Arginine-ornithine antiporter</fullName>
    </recommendedName>
</protein>
<feature type="transmembrane region" description="Helical" evidence="10">
    <location>
        <begin position="38"/>
        <end position="58"/>
    </location>
</feature>
<dbReference type="GO" id="GO:1903826">
    <property type="term" value="P:L-arginine transmembrane transport"/>
    <property type="evidence" value="ECO:0007669"/>
    <property type="project" value="InterPro"/>
</dbReference>
<feature type="transmembrane region" description="Helical" evidence="10">
    <location>
        <begin position="122"/>
        <end position="140"/>
    </location>
</feature>
<name>D1B6P7_THEAS</name>
<evidence type="ECO:0000313" key="11">
    <source>
        <dbReference type="EMBL" id="ACZ19688.1"/>
    </source>
</evidence>
<evidence type="ECO:0000313" key="12">
    <source>
        <dbReference type="Proteomes" id="UP000002030"/>
    </source>
</evidence>
<feature type="transmembrane region" description="Helical" evidence="10">
    <location>
        <begin position="92"/>
        <end position="116"/>
    </location>
</feature>
<feature type="transmembrane region" description="Helical" evidence="10">
    <location>
        <begin position="354"/>
        <end position="375"/>
    </location>
</feature>
<feature type="transmembrane region" description="Helical" evidence="10">
    <location>
        <begin position="415"/>
        <end position="433"/>
    </location>
</feature>
<feature type="transmembrane region" description="Helical" evidence="10">
    <location>
        <begin position="281"/>
        <end position="309"/>
    </location>
</feature>
<dbReference type="AlphaFoldDB" id="D1B6P7"/>
<dbReference type="eggNOG" id="COG0531">
    <property type="taxonomic scope" value="Bacteria"/>
</dbReference>
<keyword evidence="8 10" id="KW-0472">Membrane</keyword>
<feature type="transmembrane region" description="Helical" evidence="10">
    <location>
        <begin position="199"/>
        <end position="218"/>
    </location>
</feature>
<dbReference type="EnsemblBacteria" id="ACZ19688">
    <property type="protein sequence ID" value="ACZ19688"/>
    <property type="gene ID" value="Taci_1458"/>
</dbReference>
<dbReference type="NCBIfam" id="TIGR03810">
    <property type="entry name" value="arg_ornith_anti"/>
    <property type="match status" value="1"/>
</dbReference>
<evidence type="ECO:0000256" key="8">
    <source>
        <dbReference type="ARBA" id="ARBA00023136"/>
    </source>
</evidence>
<keyword evidence="5 10" id="KW-0812">Transmembrane</keyword>
<reference evidence="11 12" key="1">
    <citation type="journal article" date="2009" name="Stand. Genomic Sci.">
        <title>Complete genome sequence of Thermanaerovibrio acidaminovorans type strain (Su883).</title>
        <authorList>
            <person name="Chovatia M."/>
            <person name="Sikorski J."/>
            <person name="Schroder M."/>
            <person name="Lapidus A."/>
            <person name="Nolan M."/>
            <person name="Tice H."/>
            <person name="Glavina Del Rio T."/>
            <person name="Copeland A."/>
            <person name="Cheng J.F."/>
            <person name="Lucas S."/>
            <person name="Chen F."/>
            <person name="Bruce D."/>
            <person name="Goodwin L."/>
            <person name="Pitluck S."/>
            <person name="Ivanova N."/>
            <person name="Mavromatis K."/>
            <person name="Ovchinnikova G."/>
            <person name="Pati A."/>
            <person name="Chen A."/>
            <person name="Palaniappan K."/>
            <person name="Land M."/>
            <person name="Hauser L."/>
            <person name="Chang Y.J."/>
            <person name="Jeffries C.D."/>
            <person name="Chain P."/>
            <person name="Saunders E."/>
            <person name="Detter J.C."/>
            <person name="Brettin T."/>
            <person name="Rohde M."/>
            <person name="Goker M."/>
            <person name="Spring S."/>
            <person name="Bristow J."/>
            <person name="Markowitz V."/>
            <person name="Hugenholtz P."/>
            <person name="Kyrpides N.C."/>
            <person name="Klenk H.P."/>
            <person name="Eisen J.A."/>
        </authorList>
    </citation>
    <scope>NUCLEOTIDE SEQUENCE [LARGE SCALE GENOMIC DNA]</scope>
    <source>
        <strain evidence="12">ATCC 49978 / DSM 6589 / Su883</strain>
    </source>
</reference>
<dbReference type="InterPro" id="IPR004754">
    <property type="entry name" value="Amino_acid_antiprt"/>
</dbReference>
<dbReference type="EMBL" id="CP001818">
    <property type="protein sequence ID" value="ACZ19688.1"/>
    <property type="molecule type" value="Genomic_DNA"/>
</dbReference>
<keyword evidence="12" id="KW-1185">Reference proteome</keyword>
<dbReference type="Proteomes" id="UP000002030">
    <property type="component" value="Chromosome"/>
</dbReference>
<sequence length="472" mass="50337">MSDKKLGLFSLVALVIGSMIGAGVFSLPSDIARSAGPGAIALGWLITGIGMIALALTYQALANRKPELDGGIYSYAKAGFGDFIGFNSAWGYWLSAWLGNVAFLVLLFEAIAYFFPVFENKTMAVLGASVILWGIHFLVLRGVRDAAIVNLITTVGKLVPIIFFAIVAVISFKADIFNADFWGTGGGFDMAKVMEQVRSTMMVTLWVFIGVEGAVVLSGRAERKSDVGKATVLGLVATLALYVIISLASLGVMPKDELTKLANPTTAYILKSVVGNWGATLINLGLIISLSGATLGWTLLAAEIPYVAAKDKVLPSFFAKENENKAPVNSLWITNGLIQLFLIITLFSESTYQALYTIASAAILVPYLFSALYQLKLSSTGEGYASGESKAFELFISAVASVYALWLIYAAGLEYLLMCAILYAPGAIFYWKAKREAGAKAFGPIETVLLMGLMAAAVTAIYLMSKGVISPL</sequence>
<organism evidence="11 12">
    <name type="scientific">Thermanaerovibrio acidaminovorans (strain ATCC 49978 / DSM 6589 / Su883)</name>
    <name type="common">Selenomonas acidaminovorans</name>
    <dbReference type="NCBI Taxonomy" id="525903"/>
    <lineage>
        <taxon>Bacteria</taxon>
        <taxon>Thermotogati</taxon>
        <taxon>Synergistota</taxon>
        <taxon>Synergistia</taxon>
        <taxon>Synergistales</taxon>
        <taxon>Synergistaceae</taxon>
        <taxon>Thermanaerovibrio</taxon>
    </lineage>
</organism>
<dbReference type="InterPro" id="IPR022461">
    <property type="entry name" value="Arg/Orn_antiprt_ArcD"/>
</dbReference>
<dbReference type="PANTHER" id="PTHR42770:SF4">
    <property type="entry name" value="ARGININE_ORNITHINE ANTIPORTER-RELATED"/>
    <property type="match status" value="1"/>
</dbReference>
<feature type="transmembrane region" description="Helical" evidence="10">
    <location>
        <begin position="147"/>
        <end position="172"/>
    </location>
</feature>
<dbReference type="HOGENOM" id="CLU_007946_1_2_0"/>
<comment type="similarity">
    <text evidence="2">Belongs to the amino acid-polyamine-organocation (APC) superfamily. Basic amino acid/polyamine antiporter (APA) (TC 2.A.3.2) family.</text>
</comment>
<evidence type="ECO:0000256" key="1">
    <source>
        <dbReference type="ARBA" id="ARBA00004651"/>
    </source>
</evidence>
<dbReference type="STRING" id="525903.Taci_1458"/>
<dbReference type="GO" id="GO:0006527">
    <property type="term" value="P:L-arginine catabolic process"/>
    <property type="evidence" value="ECO:0007669"/>
    <property type="project" value="UniProtKB-UniRule"/>
</dbReference>
<keyword evidence="7 10" id="KW-1133">Transmembrane helix</keyword>
<dbReference type="RefSeq" id="WP_012870199.1">
    <property type="nucleotide sequence ID" value="NC_013522.1"/>
</dbReference>
<feature type="transmembrane region" description="Helical" evidence="10">
    <location>
        <begin position="445"/>
        <end position="464"/>
    </location>
</feature>
<dbReference type="OrthoDB" id="9762947at2"/>
<dbReference type="Gene3D" id="1.20.1740.10">
    <property type="entry name" value="Amino acid/polyamine transporter I"/>
    <property type="match status" value="1"/>
</dbReference>
<accession>D1B6P7</accession>
<evidence type="ECO:0000256" key="2">
    <source>
        <dbReference type="ARBA" id="ARBA00008220"/>
    </source>
</evidence>
<dbReference type="Pfam" id="PF13520">
    <property type="entry name" value="AA_permease_2"/>
    <property type="match status" value="1"/>
</dbReference>
<dbReference type="PATRIC" id="fig|525903.6.peg.1458"/>
<evidence type="ECO:0000256" key="7">
    <source>
        <dbReference type="ARBA" id="ARBA00022989"/>
    </source>
</evidence>
<dbReference type="KEGG" id="tai:Taci_1458"/>
<feature type="transmembrane region" description="Helical" evidence="10">
    <location>
        <begin position="330"/>
        <end position="348"/>
    </location>
</feature>
<dbReference type="PIRSF" id="PIRSF006060">
    <property type="entry name" value="AA_transporter"/>
    <property type="match status" value="1"/>
</dbReference>
<comment type="subcellular location">
    <subcellularLocation>
        <location evidence="1">Cell membrane</location>
        <topology evidence="1">Multi-pass membrane protein</topology>
    </subcellularLocation>
</comment>
<dbReference type="PANTHER" id="PTHR42770">
    <property type="entry name" value="AMINO ACID TRANSPORTER-RELATED"/>
    <property type="match status" value="1"/>
</dbReference>